<dbReference type="SUPFAM" id="SSF52540">
    <property type="entry name" value="P-loop containing nucleoside triphosphate hydrolases"/>
    <property type="match status" value="1"/>
</dbReference>
<dbReference type="Proteomes" id="UP000245845">
    <property type="component" value="Unassembled WGS sequence"/>
</dbReference>
<evidence type="ECO:0000256" key="1">
    <source>
        <dbReference type="ARBA" id="ARBA00006930"/>
    </source>
</evidence>
<comment type="subunit">
    <text evidence="2">Heterodimer of SbcC and SbcD.</text>
</comment>
<organism evidence="6 7">
    <name type="scientific">Faecalicatena orotica</name>
    <dbReference type="NCBI Taxonomy" id="1544"/>
    <lineage>
        <taxon>Bacteria</taxon>
        <taxon>Bacillati</taxon>
        <taxon>Bacillota</taxon>
        <taxon>Clostridia</taxon>
        <taxon>Lachnospirales</taxon>
        <taxon>Lachnospiraceae</taxon>
        <taxon>Faecalicatena</taxon>
    </lineage>
</organism>
<proteinExistence type="inferred from homology"/>
<dbReference type="AlphaFoldDB" id="A0A2Y9BCU8"/>
<evidence type="ECO:0000256" key="3">
    <source>
        <dbReference type="ARBA" id="ARBA00013368"/>
    </source>
</evidence>
<keyword evidence="4" id="KW-0175">Coiled coil</keyword>
<dbReference type="PANTHER" id="PTHR32114:SF2">
    <property type="entry name" value="ABC TRANSPORTER ABCH.3"/>
    <property type="match status" value="1"/>
</dbReference>
<comment type="similarity">
    <text evidence="1">Belongs to the SMC family. SbcC subfamily.</text>
</comment>
<dbReference type="EMBL" id="QGDL01000002">
    <property type="protein sequence ID" value="PWJ31386.1"/>
    <property type="molecule type" value="Genomic_DNA"/>
</dbReference>
<name>A0A2Y9BCU8_9FIRM</name>
<accession>A0A2Y9BCU8</accession>
<feature type="domain" description="Rad50/SbcC-type AAA" evidence="5">
    <location>
        <begin position="5"/>
        <end position="237"/>
    </location>
</feature>
<dbReference type="InterPro" id="IPR038729">
    <property type="entry name" value="Rad50/SbcC_AAA"/>
</dbReference>
<dbReference type="GO" id="GO:0016887">
    <property type="term" value="F:ATP hydrolysis activity"/>
    <property type="evidence" value="ECO:0007669"/>
    <property type="project" value="InterPro"/>
</dbReference>
<dbReference type="GO" id="GO:0006302">
    <property type="term" value="P:double-strand break repair"/>
    <property type="evidence" value="ECO:0007669"/>
    <property type="project" value="InterPro"/>
</dbReference>
<evidence type="ECO:0000259" key="5">
    <source>
        <dbReference type="Pfam" id="PF13476"/>
    </source>
</evidence>
<reference evidence="6 7" key="1">
    <citation type="submission" date="2018-05" db="EMBL/GenBank/DDBJ databases">
        <title>The Hungate 1000. A catalogue of reference genomes from the rumen microbiome.</title>
        <authorList>
            <person name="Kelly W."/>
        </authorList>
    </citation>
    <scope>NUCLEOTIDE SEQUENCE [LARGE SCALE GENOMIC DNA]</scope>
    <source>
        <strain evidence="6 7">NLAE-zl-C242</strain>
    </source>
</reference>
<feature type="coiled-coil region" evidence="4">
    <location>
        <begin position="608"/>
        <end position="656"/>
    </location>
</feature>
<sequence length="806" mass="94955">MRIQKIEAENFKLFTEKFHDIQNMNTADVVLLNGPNGYGKTSVFDVIEFCFTGEIKRIKKYSEELDIAKNEAFDNKILIADKKKPAYVKVHFEDNGKNVEIGYFYEPPKNMKKTATKENNPHKIFECFERKILCDGQEVGMQDAFLRSLRMKDTGEVFDKCCFLSQDEHLQFLKEAKKTKVKSLSFLFEIPEKWENEEKRVEGLLETLSNTRKRNDRSYLKRLEEKEIELQNQIKNLESCVTEIDDGTVVKGQIAYRKIFDKKSILWDQEKVSFNAEIYIKSQKEIEDLTYFSEHRKECETFLFNTPYKALINPFDGSWEIVCDEHLLEFSFRFYSLLKQENELETRYLKEKKYRVALKSVEERKYEALNWDFIKGENLLEEAEVRQIKEQIIIMQTLKTTMGVLAGTLKSLQDTRTSLVRYTEEMIQHEAIGDSVCPLCGASYTDRDELRKQIEEETKVLDALSDTSAIQMKSIADKLYTDYFEKLETEIQRRLKNTISDELYQKLQEVKKNRLKILNTEHLLNQVGLHLPEIYQEESVEIKSGYTILLEKLEGNLKKIEDDVKLQLIDRRFEEAFDRFYDKDEKKFLAVSSDILKQKREYIKSVYYNFNKKELEEKNSELEKTQNRKGNLKNVINELERYKIALEEGVQAYKKKIVCDIEPLLYVYTAKILQQKFNGKSIFISTDDQIQNIQLVNSLADGQDILYSMSSGQLSAVALSFLLCMNRVYGKQSICSLLLIDDPVQTIDDVNMVGFVDLLRYEFADRQIFISTHEQKFEWFLRYRYAKANKKVKIFNMKDLMLQENI</sequence>
<evidence type="ECO:0000313" key="6">
    <source>
        <dbReference type="EMBL" id="PWJ31386.1"/>
    </source>
</evidence>
<dbReference type="OrthoDB" id="7029750at2"/>
<dbReference type="InterPro" id="IPR027417">
    <property type="entry name" value="P-loop_NTPase"/>
</dbReference>
<dbReference type="RefSeq" id="WP_109730094.1">
    <property type="nucleotide sequence ID" value="NZ_BAAACK010000006.1"/>
</dbReference>
<comment type="caution">
    <text evidence="6">The sequence shown here is derived from an EMBL/GenBank/DDBJ whole genome shotgun (WGS) entry which is preliminary data.</text>
</comment>
<evidence type="ECO:0000256" key="2">
    <source>
        <dbReference type="ARBA" id="ARBA00011322"/>
    </source>
</evidence>
<dbReference type="Pfam" id="PF13476">
    <property type="entry name" value="AAA_23"/>
    <property type="match status" value="1"/>
</dbReference>
<dbReference type="PANTHER" id="PTHR32114">
    <property type="entry name" value="ABC TRANSPORTER ABCH.3"/>
    <property type="match status" value="1"/>
</dbReference>
<feature type="coiled-coil region" evidence="4">
    <location>
        <begin position="543"/>
        <end position="570"/>
    </location>
</feature>
<keyword evidence="7" id="KW-1185">Reference proteome</keyword>
<evidence type="ECO:0000313" key="7">
    <source>
        <dbReference type="Proteomes" id="UP000245845"/>
    </source>
</evidence>
<gene>
    <name evidence="6" type="ORF">A8806_102242</name>
</gene>
<dbReference type="Gene3D" id="3.40.50.300">
    <property type="entry name" value="P-loop containing nucleotide triphosphate hydrolases"/>
    <property type="match status" value="2"/>
</dbReference>
<protein>
    <recommendedName>
        <fullName evidence="3">Nuclease SbcCD subunit C</fullName>
    </recommendedName>
</protein>
<evidence type="ECO:0000256" key="4">
    <source>
        <dbReference type="SAM" id="Coils"/>
    </source>
</evidence>